<keyword evidence="2" id="KW-0472">Membrane</keyword>
<feature type="compositionally biased region" description="Basic and acidic residues" evidence="1">
    <location>
        <begin position="365"/>
        <end position="374"/>
    </location>
</feature>
<evidence type="ECO:0000313" key="5">
    <source>
        <dbReference type="Proteomes" id="UP000813385"/>
    </source>
</evidence>
<keyword evidence="3" id="KW-0732">Signal</keyword>
<evidence type="ECO:0000256" key="1">
    <source>
        <dbReference type="SAM" id="MobiDB-lite"/>
    </source>
</evidence>
<dbReference type="Proteomes" id="UP000813385">
    <property type="component" value="Unassembled WGS sequence"/>
</dbReference>
<dbReference type="Gene3D" id="2.120.10.70">
    <property type="entry name" value="Fucose-specific lectin"/>
    <property type="match status" value="1"/>
</dbReference>
<comment type="caution">
    <text evidence="4">The sequence shown here is derived from an EMBL/GenBank/DDBJ whole genome shotgun (WGS) entry which is preliminary data.</text>
</comment>
<accession>A0A8K0TSJ8</accession>
<proteinExistence type="predicted"/>
<feature type="region of interest" description="Disordered" evidence="1">
    <location>
        <begin position="260"/>
        <end position="304"/>
    </location>
</feature>
<keyword evidence="2" id="KW-0812">Transmembrane</keyword>
<dbReference type="OrthoDB" id="4827816at2759"/>
<evidence type="ECO:0000256" key="2">
    <source>
        <dbReference type="SAM" id="Phobius"/>
    </source>
</evidence>
<evidence type="ECO:0000313" key="4">
    <source>
        <dbReference type="EMBL" id="KAH7376677.1"/>
    </source>
</evidence>
<dbReference type="SUPFAM" id="SSF89372">
    <property type="entry name" value="Fucose-specific lectin"/>
    <property type="match status" value="1"/>
</dbReference>
<name>A0A8K0TSJ8_9PEZI</name>
<feature type="signal peptide" evidence="3">
    <location>
        <begin position="1"/>
        <end position="18"/>
    </location>
</feature>
<feature type="chain" id="PRO_5035439084" evidence="3">
    <location>
        <begin position="19"/>
        <end position="451"/>
    </location>
</feature>
<feature type="compositionally biased region" description="Basic residues" evidence="1">
    <location>
        <begin position="381"/>
        <end position="397"/>
    </location>
</feature>
<sequence>MDILTLISFFIFFGPAQASMTAWLIDVGTQLVVQDPLSGSPGYIFSNGSSLSSLFINHPVDIITDNDPKNDTSLAGVGWYDGDMTWACVFFQNEQENLIYTRLGCSHGCRDLDSQVAVNLSAMLPVDVKMHPLATINAQLLNADLGIRVYIHDESLKIHEMIYQESKVCRHEGVLPGPVSWSTALSAAVTTTGEIILVSLKDEHTLMVHETLAGTQWSSSPIVHKDLGADTPLWKTKDTQLALIKYNGTAWTPAIPVEGRDSAIPTDPADNANLEGDTPETDVTSTALPESSSSPPAPTQTFNLGYDPEIVDQQREQGNKFYIGFGVGIIGVCIIICIWMSWKAGGCGDEIADDDELSPRRRRLREQQRQERMRQVQQQRERHRRELRRREQRRQERRRQEQQRREQLQGVVPSDHASASEQVRRPYPRSVSDNWSGENIEMADRPRARSF</sequence>
<keyword evidence="2" id="KW-1133">Transmembrane helix</keyword>
<feature type="compositionally biased region" description="Low complexity" evidence="1">
    <location>
        <begin position="284"/>
        <end position="294"/>
    </location>
</feature>
<feature type="compositionally biased region" description="Basic and acidic residues" evidence="1">
    <location>
        <begin position="398"/>
        <end position="407"/>
    </location>
</feature>
<dbReference type="AlphaFoldDB" id="A0A8K0TSJ8"/>
<keyword evidence="5" id="KW-1185">Reference proteome</keyword>
<feature type="region of interest" description="Disordered" evidence="1">
    <location>
        <begin position="364"/>
        <end position="451"/>
    </location>
</feature>
<organism evidence="4 5">
    <name type="scientific">Plectosphaerella cucumerina</name>
    <dbReference type="NCBI Taxonomy" id="40658"/>
    <lineage>
        <taxon>Eukaryota</taxon>
        <taxon>Fungi</taxon>
        <taxon>Dikarya</taxon>
        <taxon>Ascomycota</taxon>
        <taxon>Pezizomycotina</taxon>
        <taxon>Sordariomycetes</taxon>
        <taxon>Hypocreomycetidae</taxon>
        <taxon>Glomerellales</taxon>
        <taxon>Plectosphaerellaceae</taxon>
        <taxon>Plectosphaerella</taxon>
    </lineage>
</organism>
<evidence type="ECO:0000256" key="3">
    <source>
        <dbReference type="SAM" id="SignalP"/>
    </source>
</evidence>
<feature type="compositionally biased region" description="Basic and acidic residues" evidence="1">
    <location>
        <begin position="442"/>
        <end position="451"/>
    </location>
</feature>
<dbReference type="EMBL" id="JAGPXD010000001">
    <property type="protein sequence ID" value="KAH7376677.1"/>
    <property type="molecule type" value="Genomic_DNA"/>
</dbReference>
<gene>
    <name evidence="4" type="ORF">B0T11DRAFT_346817</name>
</gene>
<protein>
    <submittedName>
        <fullName evidence="4">Uncharacterized protein</fullName>
    </submittedName>
</protein>
<feature type="transmembrane region" description="Helical" evidence="2">
    <location>
        <begin position="321"/>
        <end position="342"/>
    </location>
</feature>
<reference evidence="4" key="1">
    <citation type="journal article" date="2021" name="Nat. Commun.">
        <title>Genetic determinants of endophytism in the Arabidopsis root mycobiome.</title>
        <authorList>
            <person name="Mesny F."/>
            <person name="Miyauchi S."/>
            <person name="Thiergart T."/>
            <person name="Pickel B."/>
            <person name="Atanasova L."/>
            <person name="Karlsson M."/>
            <person name="Huettel B."/>
            <person name="Barry K.W."/>
            <person name="Haridas S."/>
            <person name="Chen C."/>
            <person name="Bauer D."/>
            <person name="Andreopoulos W."/>
            <person name="Pangilinan J."/>
            <person name="LaButti K."/>
            <person name="Riley R."/>
            <person name="Lipzen A."/>
            <person name="Clum A."/>
            <person name="Drula E."/>
            <person name="Henrissat B."/>
            <person name="Kohler A."/>
            <person name="Grigoriev I.V."/>
            <person name="Martin F.M."/>
            <person name="Hacquard S."/>
        </authorList>
    </citation>
    <scope>NUCLEOTIDE SEQUENCE</scope>
    <source>
        <strain evidence="4">MPI-CAGE-AT-0016</strain>
    </source>
</reference>